<sequence length="569" mass="64978">MNIKKRLDVAPFHDNFAHCLDECMISVTQFFGRKFILMYSQAWGFSLKEELFDNTGTVISPDVDRGEVYELLALYHGIHVTFVNNTEAAGVKEIILKELYYDKPVGVLMDTYYYSWDPNKNQHGKHWFLITGVDTEKEILYCTDPYFQQKDAVLDFNDFIEGYLGVYFTFHTTGEEALEYDWKRIAGSSINKIKGKESPCIFDNMIKYADFLEKNFCLKDETCKGNRIIDMPFYINLQALSRGRMQFALFLEDMASRYRIKALFYVAGKLREAGGKWDAVRGIMAKCIVKSDEAGIKSRIPQKIRDISSYESEVFDLLMDIFGASSCFSSDKLSTDSFKDLRCSFENTGEAQKNKHRLVSKPDAEADINKNTEISGHTENSDNYFYLNLTGYFNNNGFGSMLNSNTKANLSGTGLFFVREDLPEKDVWCINNMRFVFPKPAEDSNDNITCLEQLIEVPCLSCRSLMILATADFGSFSELVTIHYNDGGTEKIKIGFTEYIFEPSYGELIAWEGRACEKTNNAIQIHNSPVKIFANNYKLEKSGRITGISLPYLPNIHIFSITLDTVNYA</sequence>
<keyword evidence="2" id="KW-1185">Reference proteome</keyword>
<protein>
    <submittedName>
        <fullName evidence="1">Butirosin biosynthesis protein H-like</fullName>
    </submittedName>
</protein>
<organism evidence="1 2">
    <name type="scientific">Ruminiclostridium sufflavum DSM 19573</name>
    <dbReference type="NCBI Taxonomy" id="1121337"/>
    <lineage>
        <taxon>Bacteria</taxon>
        <taxon>Bacillati</taxon>
        <taxon>Bacillota</taxon>
        <taxon>Clostridia</taxon>
        <taxon>Eubacteriales</taxon>
        <taxon>Oscillospiraceae</taxon>
        <taxon>Ruminiclostridium</taxon>
    </lineage>
</organism>
<dbReference type="OrthoDB" id="2630463at2"/>
<name>A0A318XK61_9FIRM</name>
<evidence type="ECO:0000313" key="2">
    <source>
        <dbReference type="Proteomes" id="UP000248132"/>
    </source>
</evidence>
<dbReference type="Proteomes" id="UP000248132">
    <property type="component" value="Unassembled WGS sequence"/>
</dbReference>
<evidence type="ECO:0000313" key="1">
    <source>
        <dbReference type="EMBL" id="PYG86926.1"/>
    </source>
</evidence>
<dbReference type="EMBL" id="QKMR01000015">
    <property type="protein sequence ID" value="PYG86926.1"/>
    <property type="molecule type" value="Genomic_DNA"/>
</dbReference>
<gene>
    <name evidence="1" type="ORF">LY28_02547</name>
</gene>
<accession>A0A318XK61</accession>
<proteinExistence type="predicted"/>
<dbReference type="AlphaFoldDB" id="A0A318XK61"/>
<reference evidence="1 2" key="1">
    <citation type="submission" date="2018-06" db="EMBL/GenBank/DDBJ databases">
        <title>Genomic Encyclopedia of Type Strains, Phase I: the one thousand microbial genomes (KMG-I) project.</title>
        <authorList>
            <person name="Kyrpides N."/>
        </authorList>
    </citation>
    <scope>NUCLEOTIDE SEQUENCE [LARGE SCALE GENOMIC DNA]</scope>
    <source>
        <strain evidence="1 2">DSM 19573</strain>
    </source>
</reference>
<dbReference type="RefSeq" id="WP_110462561.1">
    <property type="nucleotide sequence ID" value="NZ_QKMR01000015.1"/>
</dbReference>
<comment type="caution">
    <text evidence="1">The sequence shown here is derived from an EMBL/GenBank/DDBJ whole genome shotgun (WGS) entry which is preliminary data.</text>
</comment>